<comment type="caution">
    <text evidence="15">The sequence shown here is derived from an EMBL/GenBank/DDBJ whole genome shotgun (WGS) entry which is preliminary data.</text>
</comment>
<evidence type="ECO:0000256" key="3">
    <source>
        <dbReference type="ARBA" id="ARBA00007971"/>
    </source>
</evidence>
<feature type="compositionally biased region" description="Polar residues" evidence="10">
    <location>
        <begin position="311"/>
        <end position="321"/>
    </location>
</feature>
<feature type="transmembrane region" description="Helical" evidence="11">
    <location>
        <begin position="422"/>
        <end position="440"/>
    </location>
</feature>
<reference evidence="15 16" key="1">
    <citation type="submission" date="2015-09" db="EMBL/GenBank/DDBJ databases">
        <title>Identification and resolution of microdiversity through metagenomic sequencing of parallel consortia.</title>
        <authorList>
            <person name="Nelson W.C."/>
            <person name="Romine M.F."/>
            <person name="Lindemann S.R."/>
        </authorList>
    </citation>
    <scope>NUCLEOTIDE SEQUENCE [LARGE SCALE GENOMIC DNA]</scope>
    <source>
        <strain evidence="15">HL-91</strain>
    </source>
</reference>
<feature type="domain" description="Flagellar M-ring C-terminal" evidence="13">
    <location>
        <begin position="236"/>
        <end position="397"/>
    </location>
</feature>
<dbReference type="Pfam" id="PF01514">
    <property type="entry name" value="YscJ_FliF"/>
    <property type="match status" value="1"/>
</dbReference>
<dbReference type="Proteomes" id="UP000050413">
    <property type="component" value="Unassembled WGS sequence"/>
</dbReference>
<evidence type="ECO:0000313" key="16">
    <source>
        <dbReference type="Proteomes" id="UP000050413"/>
    </source>
</evidence>
<evidence type="ECO:0000256" key="8">
    <source>
        <dbReference type="ARBA" id="ARBA00023143"/>
    </source>
</evidence>
<feature type="domain" description="Flagellar M-ring N-terminal" evidence="12">
    <location>
        <begin position="39"/>
        <end position="205"/>
    </location>
</feature>
<keyword evidence="15" id="KW-0969">Cilium</keyword>
<evidence type="ECO:0000256" key="4">
    <source>
        <dbReference type="ARBA" id="ARBA00022475"/>
    </source>
</evidence>
<keyword evidence="15" id="KW-0282">Flagellum</keyword>
<dbReference type="InterPro" id="IPR043427">
    <property type="entry name" value="YscJ/FliF"/>
</dbReference>
<dbReference type="AlphaFoldDB" id="A0A0P7WFA1"/>
<dbReference type="GO" id="GO:0071973">
    <property type="term" value="P:bacterial-type flagellum-dependent cell motility"/>
    <property type="evidence" value="ECO:0007669"/>
    <property type="project" value="InterPro"/>
</dbReference>
<dbReference type="RefSeq" id="WP_072245323.1">
    <property type="nucleotide sequence ID" value="NZ_FBYC01000004.1"/>
</dbReference>
<protein>
    <recommendedName>
        <fullName evidence="9">Flagellar M-ring protein</fullName>
    </recommendedName>
</protein>
<dbReference type="GO" id="GO:0003774">
    <property type="term" value="F:cytoskeletal motor activity"/>
    <property type="evidence" value="ECO:0007669"/>
    <property type="project" value="InterPro"/>
</dbReference>
<organism evidence="15 16">
    <name type="scientific">Roseibaca calidilacus</name>
    <dbReference type="NCBI Taxonomy" id="1666912"/>
    <lineage>
        <taxon>Bacteria</taxon>
        <taxon>Pseudomonadati</taxon>
        <taxon>Pseudomonadota</taxon>
        <taxon>Alphaproteobacteria</taxon>
        <taxon>Rhodobacterales</taxon>
        <taxon>Paracoccaceae</taxon>
        <taxon>Roseinatronobacter</taxon>
    </lineage>
</organism>
<dbReference type="NCBIfam" id="TIGR00206">
    <property type="entry name" value="fliF"/>
    <property type="match status" value="1"/>
</dbReference>
<keyword evidence="5 11" id="KW-0812">Transmembrane</keyword>
<keyword evidence="4" id="KW-1003">Cell membrane</keyword>
<dbReference type="PATRIC" id="fig|1666912.4.peg.2143"/>
<evidence type="ECO:0000256" key="10">
    <source>
        <dbReference type="SAM" id="MobiDB-lite"/>
    </source>
</evidence>
<evidence type="ECO:0000256" key="5">
    <source>
        <dbReference type="ARBA" id="ARBA00022692"/>
    </source>
</evidence>
<evidence type="ECO:0000256" key="9">
    <source>
        <dbReference type="PIRNR" id="PIRNR004862"/>
    </source>
</evidence>
<dbReference type="OrthoDB" id="9807026at2"/>
<comment type="function">
    <text evidence="9">The M ring may be actively involved in energy transduction.</text>
</comment>
<name>A0A0P7WFA1_9RHOB</name>
<dbReference type="PRINTS" id="PR01009">
    <property type="entry name" value="FLGMRINGFLIF"/>
</dbReference>
<dbReference type="InterPro" id="IPR006182">
    <property type="entry name" value="FliF_N_dom"/>
</dbReference>
<proteinExistence type="inferred from homology"/>
<evidence type="ECO:0000313" key="15">
    <source>
        <dbReference type="EMBL" id="KPP92680.1"/>
    </source>
</evidence>
<dbReference type="GO" id="GO:0009431">
    <property type="term" value="C:bacterial-type flagellum basal body, MS ring"/>
    <property type="evidence" value="ECO:0007669"/>
    <property type="project" value="InterPro"/>
</dbReference>
<feature type="transmembrane region" description="Helical" evidence="11">
    <location>
        <begin position="17"/>
        <end position="38"/>
    </location>
</feature>
<evidence type="ECO:0000256" key="6">
    <source>
        <dbReference type="ARBA" id="ARBA00022989"/>
    </source>
</evidence>
<dbReference type="PIRSF" id="PIRSF004862">
    <property type="entry name" value="FliF"/>
    <property type="match status" value="1"/>
</dbReference>
<dbReference type="PANTHER" id="PTHR30046">
    <property type="entry name" value="FLAGELLAR M-RING PROTEIN"/>
    <property type="match status" value="1"/>
</dbReference>
<keyword evidence="15" id="KW-0966">Cell projection</keyword>
<feature type="region of interest" description="Disordered" evidence="10">
    <location>
        <begin position="274"/>
        <end position="321"/>
    </location>
</feature>
<dbReference type="PANTHER" id="PTHR30046:SF0">
    <property type="entry name" value="FLAGELLAR M-RING PROTEIN"/>
    <property type="match status" value="1"/>
</dbReference>
<gene>
    <name evidence="15" type="primary">fliF-2</name>
    <name evidence="14" type="ORF">Ga0058931_0954</name>
    <name evidence="15" type="ORF">HLUCCA05_09810</name>
</gene>
<comment type="subcellular location">
    <subcellularLocation>
        <location evidence="1 9">Bacterial flagellum basal body</location>
    </subcellularLocation>
    <subcellularLocation>
        <location evidence="2">Cell membrane</location>
        <topology evidence="2">Multi-pass membrane protein</topology>
    </subcellularLocation>
</comment>
<keyword evidence="7 11" id="KW-0472">Membrane</keyword>
<keyword evidence="8 9" id="KW-0975">Bacterial flagellum</keyword>
<evidence type="ECO:0000259" key="12">
    <source>
        <dbReference type="Pfam" id="PF01514"/>
    </source>
</evidence>
<sequence>MQQVRAFWTTLDTTRQLLLAGLGAVAVIVTVFIAQLGLQPAKALLYAGLEEAAAGEVIQALEARNIAYEVRGDAIYVPSPARDELRLMLASAGLPANSHTGYELLDSLTGFGTTSQMFDAAYWRAKEGELARTIVASPHLRQARVHISQGVNGAFRRDIAPTASVSVTSHGGPLAPEQARAVRFLVASAVPGMTPQDVSIIDSANGVVIGPDDSGQPAAVSADQARDLRRSVERLLEAHVGPGRSVVEVSLEMVTDRETITERRIDPDTRVAIRSESEETRISSTDSRAQGVTVASNLPDGDAAEGGAAENTETQTRQSTNFEISHTLREIERAPGAIRRMTVAVLIDGVQEPQPDGTQSWRPRSAEELAQLRALVASAVGFDEARGDVITLQSLRFEPVAALGTEARSGWFANPALDAMTLLRWAFLLVVLAVFILFVLRPLLRAARADTASQRLALDGPALPEDGFERFEGGAAQLQASSDEREDPIARLRRLIEERQEDSTQLLRHWMEDRKEPS</sequence>
<evidence type="ECO:0000313" key="14">
    <source>
        <dbReference type="EMBL" id="CUX80247.1"/>
    </source>
</evidence>
<evidence type="ECO:0000256" key="11">
    <source>
        <dbReference type="SAM" id="Phobius"/>
    </source>
</evidence>
<reference evidence="14 17" key="2">
    <citation type="submission" date="2016-01" db="EMBL/GenBank/DDBJ databases">
        <authorList>
            <person name="Varghese N."/>
        </authorList>
    </citation>
    <scope>NUCLEOTIDE SEQUENCE [LARGE SCALE GENOMIC DNA]</scope>
    <source>
        <strain evidence="14 17">HL-91</strain>
    </source>
</reference>
<dbReference type="Proteomes" id="UP000182045">
    <property type="component" value="Unassembled WGS sequence"/>
</dbReference>
<keyword evidence="17" id="KW-1185">Reference proteome</keyword>
<dbReference type="InterPro" id="IPR045851">
    <property type="entry name" value="AMP-bd_C_sf"/>
</dbReference>
<evidence type="ECO:0000256" key="7">
    <source>
        <dbReference type="ARBA" id="ARBA00023136"/>
    </source>
</evidence>
<evidence type="ECO:0000256" key="2">
    <source>
        <dbReference type="ARBA" id="ARBA00004651"/>
    </source>
</evidence>
<evidence type="ECO:0000313" key="17">
    <source>
        <dbReference type="Proteomes" id="UP000182045"/>
    </source>
</evidence>
<comment type="similarity">
    <text evidence="3 9">Belongs to the FliF family.</text>
</comment>
<dbReference type="EMBL" id="LJSG01000011">
    <property type="protein sequence ID" value="KPP92680.1"/>
    <property type="molecule type" value="Genomic_DNA"/>
</dbReference>
<dbReference type="GO" id="GO:0005886">
    <property type="term" value="C:plasma membrane"/>
    <property type="evidence" value="ECO:0007669"/>
    <property type="project" value="UniProtKB-SubCell"/>
</dbReference>
<dbReference type="STRING" id="1666912.Ga0058931_0954"/>
<evidence type="ECO:0000259" key="13">
    <source>
        <dbReference type="Pfam" id="PF08345"/>
    </source>
</evidence>
<dbReference type="InterPro" id="IPR013556">
    <property type="entry name" value="Flag_M-ring_C"/>
</dbReference>
<dbReference type="EMBL" id="FBYC01000004">
    <property type="protein sequence ID" value="CUX80247.1"/>
    <property type="molecule type" value="Genomic_DNA"/>
</dbReference>
<evidence type="ECO:0000256" key="1">
    <source>
        <dbReference type="ARBA" id="ARBA00004117"/>
    </source>
</evidence>
<dbReference type="InterPro" id="IPR000067">
    <property type="entry name" value="FlgMring_FliF"/>
</dbReference>
<dbReference type="Pfam" id="PF08345">
    <property type="entry name" value="YscJ_FliF_C"/>
    <property type="match status" value="1"/>
</dbReference>
<dbReference type="Gene3D" id="3.30.300.30">
    <property type="match status" value="1"/>
</dbReference>
<accession>A0A0P7WFA1</accession>
<keyword evidence="6 11" id="KW-1133">Transmembrane helix</keyword>